<protein>
    <submittedName>
        <fullName evidence="1">Uncharacterized protein</fullName>
    </submittedName>
</protein>
<accession>A0AAE0U128</accession>
<keyword evidence="2" id="KW-1185">Reference proteome</keyword>
<name>A0AAE0U128_9PEZI</name>
<dbReference type="Proteomes" id="UP001285441">
    <property type="component" value="Unassembled WGS sequence"/>
</dbReference>
<evidence type="ECO:0000313" key="1">
    <source>
        <dbReference type="EMBL" id="KAK3387098.1"/>
    </source>
</evidence>
<organism evidence="1 2">
    <name type="scientific">Podospora didyma</name>
    <dbReference type="NCBI Taxonomy" id="330526"/>
    <lineage>
        <taxon>Eukaryota</taxon>
        <taxon>Fungi</taxon>
        <taxon>Dikarya</taxon>
        <taxon>Ascomycota</taxon>
        <taxon>Pezizomycotina</taxon>
        <taxon>Sordariomycetes</taxon>
        <taxon>Sordariomycetidae</taxon>
        <taxon>Sordariales</taxon>
        <taxon>Podosporaceae</taxon>
        <taxon>Podospora</taxon>
    </lineage>
</organism>
<evidence type="ECO:0000313" key="2">
    <source>
        <dbReference type="Proteomes" id="UP001285441"/>
    </source>
</evidence>
<reference evidence="1" key="1">
    <citation type="journal article" date="2023" name="Mol. Phylogenet. Evol.">
        <title>Genome-scale phylogeny and comparative genomics of the fungal order Sordariales.</title>
        <authorList>
            <person name="Hensen N."/>
            <person name="Bonometti L."/>
            <person name="Westerberg I."/>
            <person name="Brannstrom I.O."/>
            <person name="Guillou S."/>
            <person name="Cros-Aarteil S."/>
            <person name="Calhoun S."/>
            <person name="Haridas S."/>
            <person name="Kuo A."/>
            <person name="Mondo S."/>
            <person name="Pangilinan J."/>
            <person name="Riley R."/>
            <person name="LaButti K."/>
            <person name="Andreopoulos B."/>
            <person name="Lipzen A."/>
            <person name="Chen C."/>
            <person name="Yan M."/>
            <person name="Daum C."/>
            <person name="Ng V."/>
            <person name="Clum A."/>
            <person name="Steindorff A."/>
            <person name="Ohm R.A."/>
            <person name="Martin F."/>
            <person name="Silar P."/>
            <person name="Natvig D.O."/>
            <person name="Lalanne C."/>
            <person name="Gautier V."/>
            <person name="Ament-Velasquez S.L."/>
            <person name="Kruys A."/>
            <person name="Hutchinson M.I."/>
            <person name="Powell A.J."/>
            <person name="Barry K."/>
            <person name="Miller A.N."/>
            <person name="Grigoriev I.V."/>
            <person name="Debuchy R."/>
            <person name="Gladieux P."/>
            <person name="Hiltunen Thoren M."/>
            <person name="Johannesson H."/>
        </authorList>
    </citation>
    <scope>NUCLEOTIDE SEQUENCE</scope>
    <source>
        <strain evidence="1">CBS 232.78</strain>
    </source>
</reference>
<comment type="caution">
    <text evidence="1">The sequence shown here is derived from an EMBL/GenBank/DDBJ whole genome shotgun (WGS) entry which is preliminary data.</text>
</comment>
<dbReference type="EMBL" id="JAULSW010000003">
    <property type="protein sequence ID" value="KAK3387098.1"/>
    <property type="molecule type" value="Genomic_DNA"/>
</dbReference>
<dbReference type="AlphaFoldDB" id="A0AAE0U128"/>
<reference evidence="1" key="2">
    <citation type="submission" date="2023-06" db="EMBL/GenBank/DDBJ databases">
        <authorList>
            <consortium name="Lawrence Berkeley National Laboratory"/>
            <person name="Haridas S."/>
            <person name="Hensen N."/>
            <person name="Bonometti L."/>
            <person name="Westerberg I."/>
            <person name="Brannstrom I.O."/>
            <person name="Guillou S."/>
            <person name="Cros-Aarteil S."/>
            <person name="Calhoun S."/>
            <person name="Kuo A."/>
            <person name="Mondo S."/>
            <person name="Pangilinan J."/>
            <person name="Riley R."/>
            <person name="LaButti K."/>
            <person name="Andreopoulos B."/>
            <person name="Lipzen A."/>
            <person name="Chen C."/>
            <person name="Yanf M."/>
            <person name="Daum C."/>
            <person name="Ng V."/>
            <person name="Clum A."/>
            <person name="Steindorff A."/>
            <person name="Ohm R."/>
            <person name="Martin F."/>
            <person name="Silar P."/>
            <person name="Natvig D."/>
            <person name="Lalanne C."/>
            <person name="Gautier V."/>
            <person name="Ament-velasquez S.L."/>
            <person name="Kruys A."/>
            <person name="Hutchinson M.I."/>
            <person name="Powell A.J."/>
            <person name="Barry K."/>
            <person name="Miller A.N."/>
            <person name="Grigoriev I.V."/>
            <person name="Debuchy R."/>
            <person name="Gladieux P."/>
            <person name="Thoren M.H."/>
            <person name="Johannesson H."/>
        </authorList>
    </citation>
    <scope>NUCLEOTIDE SEQUENCE</scope>
    <source>
        <strain evidence="1">CBS 232.78</strain>
    </source>
</reference>
<proteinExistence type="predicted"/>
<gene>
    <name evidence="1" type="ORF">B0H63DRAFT_447986</name>
</gene>
<sequence>MSTTNVVDLLPAYRRLLRAGLRAVQYSKPARYLLVDKVRAGFRHRDGVFDAERVRRTTWFLNAAAQSRGIEHRIVKNLLFVAWMRQRRVRHHWTMVQQSAKRVKDRMVADEEKKARMADKPWMKLKEDMRPDIISGHEYEHFDRTVTMLNDTMGMCLR</sequence>